<accession>A0A660HMZ3</accession>
<dbReference type="Pfam" id="PF07883">
    <property type="entry name" value="Cupin_2"/>
    <property type="match status" value="1"/>
</dbReference>
<dbReference type="RefSeq" id="WP_121464121.1">
    <property type="nucleotide sequence ID" value="NZ_CP025121.1"/>
</dbReference>
<dbReference type="Gene3D" id="1.10.260.40">
    <property type="entry name" value="lambda repressor-like DNA-binding domains"/>
    <property type="match status" value="1"/>
</dbReference>
<dbReference type="InterPro" id="IPR014710">
    <property type="entry name" value="RmlC-like_jellyroll"/>
</dbReference>
<dbReference type="PROSITE" id="PS50943">
    <property type="entry name" value="HTH_CROC1"/>
    <property type="match status" value="1"/>
</dbReference>
<dbReference type="SMART" id="SM00530">
    <property type="entry name" value="HTH_XRE"/>
    <property type="match status" value="1"/>
</dbReference>
<dbReference type="GO" id="GO:0005829">
    <property type="term" value="C:cytosol"/>
    <property type="evidence" value="ECO:0007669"/>
    <property type="project" value="TreeGrafter"/>
</dbReference>
<dbReference type="Pfam" id="PF01381">
    <property type="entry name" value="HTH_3"/>
    <property type="match status" value="1"/>
</dbReference>
<dbReference type="InterPro" id="IPR001387">
    <property type="entry name" value="Cro/C1-type_HTH"/>
</dbReference>
<dbReference type="PANTHER" id="PTHR46797">
    <property type="entry name" value="HTH-TYPE TRANSCRIPTIONAL REGULATOR"/>
    <property type="match status" value="1"/>
</dbReference>
<dbReference type="SUPFAM" id="SSF51182">
    <property type="entry name" value="RmlC-like cupins"/>
    <property type="match status" value="1"/>
</dbReference>
<evidence type="ECO:0000313" key="4">
    <source>
        <dbReference type="Proteomes" id="UP000272462"/>
    </source>
</evidence>
<dbReference type="CDD" id="cd02209">
    <property type="entry name" value="cupin_XRE_C"/>
    <property type="match status" value="1"/>
</dbReference>
<dbReference type="Gene3D" id="2.60.120.10">
    <property type="entry name" value="Jelly Rolls"/>
    <property type="match status" value="1"/>
</dbReference>
<dbReference type="GO" id="GO:0003677">
    <property type="term" value="F:DNA binding"/>
    <property type="evidence" value="ECO:0007669"/>
    <property type="project" value="UniProtKB-KW"/>
</dbReference>
<dbReference type="SUPFAM" id="SSF47413">
    <property type="entry name" value="lambda repressor-like DNA-binding domains"/>
    <property type="match status" value="1"/>
</dbReference>
<dbReference type="EMBL" id="CP025121">
    <property type="protein sequence ID" value="AYJ01408.1"/>
    <property type="molecule type" value="Genomic_DNA"/>
</dbReference>
<name>A0A660HMZ3_ZIZJU</name>
<dbReference type="InterPro" id="IPR011051">
    <property type="entry name" value="RmlC_Cupin_sf"/>
</dbReference>
<dbReference type="OrthoDB" id="9814553at2"/>
<organism evidence="3 4">
    <name type="scientific">Ziziphus jujuba witches'-broom phytoplasma</name>
    <dbReference type="NCBI Taxonomy" id="135727"/>
    <lineage>
        <taxon>Bacteria</taxon>
        <taxon>Bacillati</taxon>
        <taxon>Mycoplasmatota</taxon>
        <taxon>Mollicutes</taxon>
        <taxon>Acholeplasmatales</taxon>
        <taxon>Acholeplasmataceae</taxon>
        <taxon>Candidatus Phytoplasma</taxon>
        <taxon>16SrV (Elm yellows group)</taxon>
    </lineage>
</organism>
<gene>
    <name evidence="3" type="ORF">CWO85_02755</name>
</gene>
<dbReference type="InterPro" id="IPR013096">
    <property type="entry name" value="Cupin_2"/>
</dbReference>
<dbReference type="Proteomes" id="UP000272462">
    <property type="component" value="Chromosome"/>
</dbReference>
<dbReference type="KEGG" id="pzi:CWO85_02755"/>
<dbReference type="CDD" id="cd00093">
    <property type="entry name" value="HTH_XRE"/>
    <property type="match status" value="1"/>
</dbReference>
<feature type="domain" description="HTH cro/C1-type" evidence="2">
    <location>
        <begin position="7"/>
        <end position="61"/>
    </location>
</feature>
<dbReference type="GO" id="GO:0003700">
    <property type="term" value="F:DNA-binding transcription factor activity"/>
    <property type="evidence" value="ECO:0007669"/>
    <property type="project" value="TreeGrafter"/>
</dbReference>
<sequence length="178" mass="20958">MNIGQQIRNLRLEKKITQKDLAKKINVTSGYISQIENNLISPSLKILFSLLKIFKKSASEFFQEEQNIESIHKREDFLIVKEPNLKNTIYYLFPYLTRYRIEPIIIEIEPKGQTKINTPKNEDVFGFVLEGEVVLVLDKLRYFLNKGDTFYLSTDKKYYLLNQNEEKTKILKIISSSK</sequence>
<keyword evidence="4" id="KW-1185">Reference proteome</keyword>
<evidence type="ECO:0000259" key="2">
    <source>
        <dbReference type="PROSITE" id="PS50943"/>
    </source>
</evidence>
<dbReference type="AlphaFoldDB" id="A0A660HMZ3"/>
<dbReference type="InterPro" id="IPR050807">
    <property type="entry name" value="TransReg_Diox_bact_type"/>
</dbReference>
<keyword evidence="1" id="KW-0238">DNA-binding</keyword>
<proteinExistence type="predicted"/>
<dbReference type="PANTHER" id="PTHR46797:SF2">
    <property type="entry name" value="TRANSCRIPTIONAL REGULATOR"/>
    <property type="match status" value="1"/>
</dbReference>
<protein>
    <submittedName>
        <fullName evidence="3">XRE family transcriptional regulator</fullName>
    </submittedName>
</protein>
<evidence type="ECO:0000313" key="3">
    <source>
        <dbReference type="EMBL" id="AYJ01408.1"/>
    </source>
</evidence>
<reference evidence="3 4" key="1">
    <citation type="journal article" date="2018" name="BMC Genomics">
        <title>Comparative genome analysis of jujube witches'-broom Phytoplasma, an obligate pathogen that causes jujube witches'-broom disease.</title>
        <authorList>
            <person name="Wang J."/>
            <person name="Song L."/>
            <person name="Jiao Q."/>
            <person name="Yang S."/>
            <person name="Gao R."/>
            <person name="Lu X."/>
            <person name="Zhou G."/>
        </authorList>
    </citation>
    <scope>NUCLEOTIDE SEQUENCE [LARGE SCALE GENOMIC DNA]</scope>
    <source>
        <strain evidence="3">Jwb-nky</strain>
    </source>
</reference>
<dbReference type="InterPro" id="IPR010982">
    <property type="entry name" value="Lambda_DNA-bd_dom_sf"/>
</dbReference>
<evidence type="ECO:0000256" key="1">
    <source>
        <dbReference type="ARBA" id="ARBA00023125"/>
    </source>
</evidence>